<comment type="caution">
    <text evidence="2">The sequence shown here is derived from an EMBL/GenBank/DDBJ whole genome shotgun (WGS) entry which is preliminary data.</text>
</comment>
<dbReference type="OrthoDB" id="3432393at2"/>
<dbReference type="EMBL" id="POUD01000137">
    <property type="protein sequence ID" value="PZG14107.1"/>
    <property type="molecule type" value="Genomic_DNA"/>
</dbReference>
<evidence type="ECO:0000313" key="2">
    <source>
        <dbReference type="EMBL" id="PZG14107.1"/>
    </source>
</evidence>
<name>A0A2W2EXH7_9ACTN</name>
<keyword evidence="3" id="KW-1185">Reference proteome</keyword>
<feature type="transmembrane region" description="Helical" evidence="1">
    <location>
        <begin position="178"/>
        <end position="205"/>
    </location>
</feature>
<dbReference type="RefSeq" id="WP_111181968.1">
    <property type="nucleotide sequence ID" value="NZ_POUD01000137.1"/>
</dbReference>
<accession>A0A2W2EXH7</accession>
<feature type="transmembrane region" description="Helical" evidence="1">
    <location>
        <begin position="150"/>
        <end position="171"/>
    </location>
</feature>
<protein>
    <submittedName>
        <fullName evidence="2">ABC transporter permease</fullName>
    </submittedName>
</protein>
<feature type="transmembrane region" description="Helical" evidence="1">
    <location>
        <begin position="21"/>
        <end position="38"/>
    </location>
</feature>
<proteinExistence type="predicted"/>
<evidence type="ECO:0000256" key="1">
    <source>
        <dbReference type="SAM" id="Phobius"/>
    </source>
</evidence>
<dbReference type="AlphaFoldDB" id="A0A2W2EXH7"/>
<feature type="transmembrane region" description="Helical" evidence="1">
    <location>
        <begin position="225"/>
        <end position="245"/>
    </location>
</feature>
<reference evidence="2 3" key="1">
    <citation type="submission" date="2018-01" db="EMBL/GenBank/DDBJ databases">
        <title>Draft genome sequence of Nonomuraea sp. KC333.</title>
        <authorList>
            <person name="Sahin N."/>
            <person name="Saygin H."/>
            <person name="Ay H."/>
        </authorList>
    </citation>
    <scope>NUCLEOTIDE SEQUENCE [LARGE SCALE GENOMIC DNA]</scope>
    <source>
        <strain evidence="2 3">KC333</strain>
    </source>
</reference>
<gene>
    <name evidence="2" type="ORF">C1J01_28025</name>
</gene>
<keyword evidence="1" id="KW-0472">Membrane</keyword>
<sequence>MNALPRAAAAEWLKLRSVRSTWWCAGGAVTTMMLVAALEADSTGRYLRQQDAGPGSAEAVTTTVAGAEWVLYIFAALGMLAVTGEYATRTIVVTLACTPSRSRLLLAKAAVVGAASFAAGLLVAALGVAVSAPMLHDLWDFETGRVAGRILAIAARLALVALLALGLGTLIRRSAGTITVVFGLVMVLPLLLQGLAAWSGAAFLTAVAGYTPGPAGQRLVAGDPVAGLVLAAWAAAALAAATWALRARDA</sequence>
<keyword evidence="1" id="KW-0812">Transmembrane</keyword>
<keyword evidence="1" id="KW-1133">Transmembrane helix</keyword>
<feature type="transmembrane region" description="Helical" evidence="1">
    <location>
        <begin position="109"/>
        <end position="130"/>
    </location>
</feature>
<organism evidence="2 3">
    <name type="scientific">Nonomuraea aridisoli</name>
    <dbReference type="NCBI Taxonomy" id="2070368"/>
    <lineage>
        <taxon>Bacteria</taxon>
        <taxon>Bacillati</taxon>
        <taxon>Actinomycetota</taxon>
        <taxon>Actinomycetes</taxon>
        <taxon>Streptosporangiales</taxon>
        <taxon>Streptosporangiaceae</taxon>
        <taxon>Nonomuraea</taxon>
    </lineage>
</organism>
<feature type="transmembrane region" description="Helical" evidence="1">
    <location>
        <begin position="69"/>
        <end position="88"/>
    </location>
</feature>
<evidence type="ECO:0000313" key="3">
    <source>
        <dbReference type="Proteomes" id="UP000249304"/>
    </source>
</evidence>
<dbReference type="Proteomes" id="UP000249304">
    <property type="component" value="Unassembled WGS sequence"/>
</dbReference>